<evidence type="ECO:0000313" key="2">
    <source>
        <dbReference type="Proteomes" id="UP000440578"/>
    </source>
</evidence>
<dbReference type="Proteomes" id="UP000440578">
    <property type="component" value="Unassembled WGS sequence"/>
</dbReference>
<comment type="caution">
    <text evidence="1">The sequence shown here is derived from an EMBL/GenBank/DDBJ whole genome shotgun (WGS) entry which is preliminary data.</text>
</comment>
<protein>
    <submittedName>
        <fullName evidence="1">Uncharacterized protein</fullName>
    </submittedName>
</protein>
<sequence length="106" mass="11335">MAQLYGRASPAKTLVAAVPRRRFFRPHSMDFSVQEMFAELQDFEQERAGSDEDGRTETDAAATAARAARGRSHVLPEVPAAFLPQGVGRAALSTVGDATVTVAGRC</sequence>
<evidence type="ECO:0000313" key="1">
    <source>
        <dbReference type="EMBL" id="KAF0305294.1"/>
    </source>
</evidence>
<reference evidence="1 2" key="1">
    <citation type="submission" date="2019-07" db="EMBL/GenBank/DDBJ databases">
        <title>Draft genome assembly of a fouling barnacle, Amphibalanus amphitrite (Darwin, 1854): The first reference genome for Thecostraca.</title>
        <authorList>
            <person name="Kim W."/>
        </authorList>
    </citation>
    <scope>NUCLEOTIDE SEQUENCE [LARGE SCALE GENOMIC DNA]</scope>
    <source>
        <strain evidence="1">SNU_AA5</strain>
        <tissue evidence="1">Soma without cirri and trophi</tissue>
    </source>
</reference>
<proteinExistence type="predicted"/>
<accession>A0A6A4WNB1</accession>
<organism evidence="1 2">
    <name type="scientific">Amphibalanus amphitrite</name>
    <name type="common">Striped barnacle</name>
    <name type="synonym">Balanus amphitrite</name>
    <dbReference type="NCBI Taxonomy" id="1232801"/>
    <lineage>
        <taxon>Eukaryota</taxon>
        <taxon>Metazoa</taxon>
        <taxon>Ecdysozoa</taxon>
        <taxon>Arthropoda</taxon>
        <taxon>Crustacea</taxon>
        <taxon>Multicrustacea</taxon>
        <taxon>Cirripedia</taxon>
        <taxon>Thoracica</taxon>
        <taxon>Thoracicalcarea</taxon>
        <taxon>Balanomorpha</taxon>
        <taxon>Balanoidea</taxon>
        <taxon>Balanidae</taxon>
        <taxon>Amphibalaninae</taxon>
        <taxon>Amphibalanus</taxon>
    </lineage>
</organism>
<gene>
    <name evidence="1" type="ORF">FJT64_002580</name>
</gene>
<keyword evidence="2" id="KW-1185">Reference proteome</keyword>
<dbReference type="AlphaFoldDB" id="A0A6A4WNB1"/>
<dbReference type="EMBL" id="VIIS01000769">
    <property type="protein sequence ID" value="KAF0305294.1"/>
    <property type="molecule type" value="Genomic_DNA"/>
</dbReference>
<name>A0A6A4WNB1_AMPAM</name>